<dbReference type="OrthoDB" id="2968017at2"/>
<proteinExistence type="predicted"/>
<organism evidence="1 2">
    <name type="scientific">Pseudodesulfovibrio mercurii</name>
    <dbReference type="NCBI Taxonomy" id="641491"/>
    <lineage>
        <taxon>Bacteria</taxon>
        <taxon>Pseudomonadati</taxon>
        <taxon>Thermodesulfobacteriota</taxon>
        <taxon>Desulfovibrionia</taxon>
        <taxon>Desulfovibrionales</taxon>
        <taxon>Desulfovibrionaceae</taxon>
    </lineage>
</organism>
<keyword evidence="2" id="KW-1185">Reference proteome</keyword>
<evidence type="ECO:0000313" key="1">
    <source>
        <dbReference type="EMBL" id="EGB15570.1"/>
    </source>
</evidence>
<gene>
    <name evidence="1" type="ORF">DND132_2366</name>
</gene>
<accession>F0JBR7</accession>
<protein>
    <submittedName>
        <fullName evidence="1">Uncharacterized protein</fullName>
    </submittedName>
</protein>
<name>F0JBR7_9BACT</name>
<dbReference type="EMBL" id="CP003220">
    <property type="protein sequence ID" value="EGB15570.1"/>
    <property type="molecule type" value="Genomic_DNA"/>
</dbReference>
<evidence type="ECO:0000313" key="2">
    <source>
        <dbReference type="Proteomes" id="UP000007845"/>
    </source>
</evidence>
<dbReference type="SUPFAM" id="SSF102405">
    <property type="entry name" value="MCP/YpsA-like"/>
    <property type="match status" value="1"/>
</dbReference>
<dbReference type="AlphaFoldDB" id="F0JBR7"/>
<reference evidence="1 2" key="1">
    <citation type="journal article" date="2011" name="J. Bacteriol.">
        <title>Genome sequence of the mercury-methylating strain Desulfovibrio desulfuricans ND132.</title>
        <authorList>
            <person name="Brown S.D."/>
            <person name="Gilmour C.C."/>
            <person name="Kucken A.M."/>
            <person name="Wall J.D."/>
            <person name="Elias D.A."/>
            <person name="Brandt C.C."/>
            <person name="Podar M."/>
            <person name="Chertkov O."/>
            <person name="Held B."/>
            <person name="Bruce D.C."/>
            <person name="Detter J.C."/>
            <person name="Tapia R."/>
            <person name="Han C.S."/>
            <person name="Goodwin L.A."/>
            <person name="Cheng J.F."/>
            <person name="Pitluck S."/>
            <person name="Woyke T."/>
            <person name="Mikhailova N."/>
            <person name="Ivanova N.N."/>
            <person name="Han J."/>
            <person name="Lucas S."/>
            <person name="Lapidus A.L."/>
            <person name="Land M.L."/>
            <person name="Hauser L.J."/>
            <person name="Palumbo A.V."/>
        </authorList>
    </citation>
    <scope>NUCLEOTIDE SEQUENCE [LARGE SCALE GENOMIC DNA]</scope>
    <source>
        <strain evidence="1 2">ND132</strain>
    </source>
</reference>
<dbReference type="Gene3D" id="3.40.50.450">
    <property type="match status" value="1"/>
</dbReference>
<sequence length="214" mass="22907">MLPGLRQKLGQVYRDLYRASADGAGDFPARGQAGFLFVSSLAEGADRLCIEPGLIPFEHTLTAILPFARAEYEKDFLPEASVVDPVHGTVAEFRRWLTRIGGKTAGRAVGRIIELDGSPAHRPEAYAACSEVLADHSDLLVAVFDGDISTPLGTAATVHAALKRDMPIILLSTAPSGEVSILAPGGARPVPAPVEYTKEQLARALGRRLKTRNR</sequence>
<dbReference type="HOGENOM" id="CLU_1287097_0_0_7"/>
<dbReference type="STRING" id="641491.DND132_2366"/>
<dbReference type="RefSeq" id="WP_014322996.1">
    <property type="nucleotide sequence ID" value="NC_016803.1"/>
</dbReference>
<dbReference type="KEGG" id="ddn:DND132_2366"/>
<dbReference type="Proteomes" id="UP000007845">
    <property type="component" value="Chromosome"/>
</dbReference>